<protein>
    <submittedName>
        <fullName evidence="9">Dipeptide ABC transporter ATP-binding protein</fullName>
    </submittedName>
</protein>
<gene>
    <name evidence="9" type="ORF">ACFOES_09070</name>
</gene>
<comment type="caution">
    <text evidence="9">The sequence shown here is derived from an EMBL/GenBank/DDBJ whole genome shotgun (WGS) entry which is preliminary data.</text>
</comment>
<comment type="subcellular location">
    <subcellularLocation>
        <location evidence="1">Cell inner membrane</location>
        <topology evidence="1">Peripheral membrane protein</topology>
    </subcellularLocation>
</comment>
<dbReference type="Gene3D" id="3.40.50.300">
    <property type="entry name" value="P-loop containing nucleotide triphosphate hydrolases"/>
    <property type="match status" value="2"/>
</dbReference>
<reference evidence="10" key="1">
    <citation type="journal article" date="2019" name="Int. J. Syst. Evol. Microbiol.">
        <title>The Global Catalogue of Microorganisms (GCM) 10K type strain sequencing project: providing services to taxonomists for standard genome sequencing and annotation.</title>
        <authorList>
            <consortium name="The Broad Institute Genomics Platform"/>
            <consortium name="The Broad Institute Genome Sequencing Center for Infectious Disease"/>
            <person name="Wu L."/>
            <person name="Ma J."/>
        </authorList>
    </citation>
    <scope>NUCLEOTIDE SEQUENCE [LARGE SCALE GENOMIC DNA]</scope>
    <source>
        <strain evidence="10">KCTC 62192</strain>
    </source>
</reference>
<dbReference type="SMART" id="SM00382">
    <property type="entry name" value="AAA"/>
    <property type="match status" value="2"/>
</dbReference>
<dbReference type="PROSITE" id="PS50893">
    <property type="entry name" value="ABC_TRANSPORTER_2"/>
    <property type="match status" value="2"/>
</dbReference>
<dbReference type="GO" id="GO:0005524">
    <property type="term" value="F:ATP binding"/>
    <property type="evidence" value="ECO:0007669"/>
    <property type="project" value="UniProtKB-KW"/>
</dbReference>
<keyword evidence="6 9" id="KW-0067">ATP-binding</keyword>
<dbReference type="NCBIfam" id="NF007739">
    <property type="entry name" value="PRK10419.1"/>
    <property type="match status" value="2"/>
</dbReference>
<dbReference type="Pfam" id="PF00005">
    <property type="entry name" value="ABC_tran"/>
    <property type="match status" value="2"/>
</dbReference>
<dbReference type="InterPro" id="IPR013563">
    <property type="entry name" value="Oligopep_ABC_C"/>
</dbReference>
<evidence type="ECO:0000256" key="4">
    <source>
        <dbReference type="ARBA" id="ARBA00022475"/>
    </source>
</evidence>
<evidence type="ECO:0000259" key="8">
    <source>
        <dbReference type="PROSITE" id="PS50893"/>
    </source>
</evidence>
<keyword evidence="10" id="KW-1185">Reference proteome</keyword>
<keyword evidence="4" id="KW-1003">Cell membrane</keyword>
<evidence type="ECO:0000256" key="1">
    <source>
        <dbReference type="ARBA" id="ARBA00004417"/>
    </source>
</evidence>
<dbReference type="InterPro" id="IPR050388">
    <property type="entry name" value="ABC_Ni/Peptide_Import"/>
</dbReference>
<dbReference type="PANTHER" id="PTHR43297:SF2">
    <property type="entry name" value="DIPEPTIDE TRANSPORT ATP-BINDING PROTEIN DPPD"/>
    <property type="match status" value="1"/>
</dbReference>
<organism evidence="9 10">
    <name type="scientific">Acidimangrovimonas pyrenivorans</name>
    <dbReference type="NCBI Taxonomy" id="2030798"/>
    <lineage>
        <taxon>Bacteria</taxon>
        <taxon>Pseudomonadati</taxon>
        <taxon>Pseudomonadota</taxon>
        <taxon>Alphaproteobacteria</taxon>
        <taxon>Rhodobacterales</taxon>
        <taxon>Paracoccaceae</taxon>
        <taxon>Acidimangrovimonas</taxon>
    </lineage>
</organism>
<dbReference type="EMBL" id="JBHRSK010000004">
    <property type="protein sequence ID" value="MFC2968243.1"/>
    <property type="molecule type" value="Genomic_DNA"/>
</dbReference>
<evidence type="ECO:0000313" key="9">
    <source>
        <dbReference type="EMBL" id="MFC2968243.1"/>
    </source>
</evidence>
<dbReference type="Proteomes" id="UP001595443">
    <property type="component" value="Unassembled WGS sequence"/>
</dbReference>
<dbReference type="InterPro" id="IPR027417">
    <property type="entry name" value="P-loop_NTPase"/>
</dbReference>
<dbReference type="CDD" id="cd03257">
    <property type="entry name" value="ABC_NikE_OppD_transporters"/>
    <property type="match status" value="2"/>
</dbReference>
<evidence type="ECO:0000256" key="5">
    <source>
        <dbReference type="ARBA" id="ARBA00022741"/>
    </source>
</evidence>
<evidence type="ECO:0000256" key="7">
    <source>
        <dbReference type="ARBA" id="ARBA00023136"/>
    </source>
</evidence>
<name>A0ABV7AFU1_9RHOB</name>
<keyword evidence="5" id="KW-0547">Nucleotide-binding</keyword>
<proteinExistence type="inferred from homology"/>
<sequence length="612" mass="66032">MTAAPLLSVRDLSLAFGSHTAMTGLSFDIARGETVALVGESGSGKSATALAIMRLIEREGGRLTGGTVTLHGRPTVDLSALAEGQMQQIRGNRISMIFQEPMTALNPVMPLGEQVAEVLRLHQGLDRKAALAAARAAFERVSIPEPERRLVQYPHELSGGLRQRVMIAMALACQPDLLIADEPTTALDVTTQAEILALIKGLQEESGMAVLFITHDMGVVAEIADRVVVLCRGEQVETGPVAQIFAAPRAEYTRNLMAATPKLGAGAPKRPASAAKPLLEVERLSVRFPVRPGLLARPALDYHAVNEVSLTLGRGETLGLVGESGCGKSTLARTLLGLEQAVDGRVRLEGQEVTGLTAQELRPLRGRMQMVFQDPYASLNPRLPVHDLITEPAHIRSPMTRRERRAMAGELLERVGLEAAAMNRYPHQFSGGQRQRLCICRALSVKPALIVADEAVSALDVTVARQITDLIARLQREEGVSFLFISHDIAVVERVSHRIAVMWAGQVVETGPTETVLRRPLHPYTRRLLSAVLHPEPRCGSVPRDRAARQEMPKLLLPRGAHPERIALRQVEEGHFVAVRDTAELLALQMAQIAPAGGPARAAGAEAGSVVV</sequence>
<evidence type="ECO:0000256" key="3">
    <source>
        <dbReference type="ARBA" id="ARBA00022448"/>
    </source>
</evidence>
<dbReference type="RefSeq" id="WP_377832912.1">
    <property type="nucleotide sequence ID" value="NZ_JBHRSK010000004.1"/>
</dbReference>
<dbReference type="PANTHER" id="PTHR43297">
    <property type="entry name" value="OLIGOPEPTIDE TRANSPORT ATP-BINDING PROTEIN APPD"/>
    <property type="match status" value="1"/>
</dbReference>
<feature type="domain" description="ABC transporter" evidence="8">
    <location>
        <begin position="290"/>
        <end position="529"/>
    </location>
</feature>
<dbReference type="Pfam" id="PF08352">
    <property type="entry name" value="oligo_HPY"/>
    <property type="match status" value="2"/>
</dbReference>
<evidence type="ECO:0000313" key="10">
    <source>
        <dbReference type="Proteomes" id="UP001595443"/>
    </source>
</evidence>
<evidence type="ECO:0000256" key="6">
    <source>
        <dbReference type="ARBA" id="ARBA00022840"/>
    </source>
</evidence>
<dbReference type="SUPFAM" id="SSF52540">
    <property type="entry name" value="P-loop containing nucleoside triphosphate hydrolases"/>
    <property type="match status" value="2"/>
</dbReference>
<dbReference type="PROSITE" id="PS00211">
    <property type="entry name" value="ABC_TRANSPORTER_1"/>
    <property type="match status" value="1"/>
</dbReference>
<evidence type="ECO:0000256" key="2">
    <source>
        <dbReference type="ARBA" id="ARBA00005417"/>
    </source>
</evidence>
<keyword evidence="3" id="KW-0813">Transport</keyword>
<comment type="similarity">
    <text evidence="2">Belongs to the ABC transporter superfamily.</text>
</comment>
<dbReference type="InterPro" id="IPR003593">
    <property type="entry name" value="AAA+_ATPase"/>
</dbReference>
<accession>A0ABV7AFU1</accession>
<dbReference type="NCBIfam" id="NF008453">
    <property type="entry name" value="PRK11308.1"/>
    <property type="match status" value="2"/>
</dbReference>
<feature type="domain" description="ABC transporter" evidence="8">
    <location>
        <begin position="7"/>
        <end position="257"/>
    </location>
</feature>
<dbReference type="InterPro" id="IPR017871">
    <property type="entry name" value="ABC_transporter-like_CS"/>
</dbReference>
<keyword evidence="7" id="KW-0472">Membrane</keyword>
<dbReference type="InterPro" id="IPR003439">
    <property type="entry name" value="ABC_transporter-like_ATP-bd"/>
</dbReference>